<protein>
    <submittedName>
        <fullName evidence="3">M20/M25/M40 family metallo-hydrolase</fullName>
    </submittedName>
</protein>
<dbReference type="Proteomes" id="UP000677244">
    <property type="component" value="Unassembled WGS sequence"/>
</dbReference>
<feature type="signal peptide" evidence="1">
    <location>
        <begin position="1"/>
        <end position="24"/>
    </location>
</feature>
<dbReference type="PANTHER" id="PTHR12147:SF26">
    <property type="entry name" value="PEPTIDASE M28 DOMAIN-CONTAINING PROTEIN"/>
    <property type="match status" value="1"/>
</dbReference>
<keyword evidence="1" id="KW-0732">Signal</keyword>
<gene>
    <name evidence="3" type="ORF">J7I42_02815</name>
</gene>
<evidence type="ECO:0000313" key="3">
    <source>
        <dbReference type="EMBL" id="MBO9199179.1"/>
    </source>
</evidence>
<dbReference type="Gene3D" id="3.40.630.10">
    <property type="entry name" value="Zn peptidases"/>
    <property type="match status" value="1"/>
</dbReference>
<evidence type="ECO:0000256" key="1">
    <source>
        <dbReference type="SAM" id="SignalP"/>
    </source>
</evidence>
<feature type="chain" id="PRO_5045874949" evidence="1">
    <location>
        <begin position="25"/>
        <end position="351"/>
    </location>
</feature>
<dbReference type="EMBL" id="JAGHKO010000001">
    <property type="protein sequence ID" value="MBO9199179.1"/>
    <property type="molecule type" value="Genomic_DNA"/>
</dbReference>
<organism evidence="3 4">
    <name type="scientific">Niastella soli</name>
    <dbReference type="NCBI Taxonomy" id="2821487"/>
    <lineage>
        <taxon>Bacteria</taxon>
        <taxon>Pseudomonadati</taxon>
        <taxon>Bacteroidota</taxon>
        <taxon>Chitinophagia</taxon>
        <taxon>Chitinophagales</taxon>
        <taxon>Chitinophagaceae</taxon>
        <taxon>Niastella</taxon>
    </lineage>
</organism>
<evidence type="ECO:0000313" key="4">
    <source>
        <dbReference type="Proteomes" id="UP000677244"/>
    </source>
</evidence>
<dbReference type="RefSeq" id="WP_209137252.1">
    <property type="nucleotide sequence ID" value="NZ_JAGHKO010000001.1"/>
</dbReference>
<sequence>MQFRTRLFLIVFLCSKAAIGTAQSVSISIDSIITASSLKALVQTLAADSFQGRLSGTKKATEAALFISEELKNAGALPIGANKDYLFSFQLPVETKNWGFTAPIFNFQPPADLISYNVVAALPGTTKAKEIIIFSAHLDHVGTKKYSTFYQSPEKGNPEETDDIFNGANDNASGISGLIHLARYFAQQPNRERTILFIAFSGEEEGLLGSKELVKTLNTKAIKAMINMDMIGRPLAADKKNPYITGDKYTSLKKLLNKKLFALAPSYGSHYFKGDPFLFDNLFKRSDNYSFARKHIAAHTLMCTSPHDMYYHSLNDEVETLDYPFMAEVVKAIALGAAGLVNGTDTPRKLH</sequence>
<dbReference type="InterPro" id="IPR007484">
    <property type="entry name" value="Peptidase_M28"/>
</dbReference>
<accession>A0ABS3YMV2</accession>
<proteinExistence type="predicted"/>
<dbReference type="PANTHER" id="PTHR12147">
    <property type="entry name" value="METALLOPEPTIDASE M28 FAMILY MEMBER"/>
    <property type="match status" value="1"/>
</dbReference>
<dbReference type="SUPFAM" id="SSF53187">
    <property type="entry name" value="Zn-dependent exopeptidases"/>
    <property type="match status" value="1"/>
</dbReference>
<feature type="domain" description="Peptidase M28" evidence="2">
    <location>
        <begin position="117"/>
        <end position="334"/>
    </location>
</feature>
<reference evidence="3 4" key="1">
    <citation type="submission" date="2021-03" db="EMBL/GenBank/DDBJ databases">
        <title>Assistant Professor.</title>
        <authorList>
            <person name="Huq M.A."/>
        </authorList>
    </citation>
    <scope>NUCLEOTIDE SEQUENCE [LARGE SCALE GENOMIC DNA]</scope>
    <source>
        <strain evidence="3 4">MAH-29</strain>
    </source>
</reference>
<name>A0ABS3YMV2_9BACT</name>
<keyword evidence="4" id="KW-1185">Reference proteome</keyword>
<dbReference type="InterPro" id="IPR045175">
    <property type="entry name" value="M28_fam"/>
</dbReference>
<evidence type="ECO:0000259" key="2">
    <source>
        <dbReference type="Pfam" id="PF04389"/>
    </source>
</evidence>
<dbReference type="Pfam" id="PF04389">
    <property type="entry name" value="Peptidase_M28"/>
    <property type="match status" value="1"/>
</dbReference>
<comment type="caution">
    <text evidence="3">The sequence shown here is derived from an EMBL/GenBank/DDBJ whole genome shotgun (WGS) entry which is preliminary data.</text>
</comment>